<evidence type="ECO:0000313" key="2">
    <source>
        <dbReference type="Proteomes" id="UP000039865"/>
    </source>
</evidence>
<evidence type="ECO:0000313" key="1">
    <source>
        <dbReference type="EMBL" id="CDW73911.1"/>
    </source>
</evidence>
<name>A0A077ZWE6_STYLE</name>
<reference evidence="1 2" key="1">
    <citation type="submission" date="2014-06" db="EMBL/GenBank/DDBJ databases">
        <authorList>
            <person name="Swart Estienne"/>
        </authorList>
    </citation>
    <scope>NUCLEOTIDE SEQUENCE [LARGE SCALE GENOMIC DNA]</scope>
    <source>
        <strain evidence="1 2">130c</strain>
    </source>
</reference>
<keyword evidence="2" id="KW-1185">Reference proteome</keyword>
<dbReference type="EMBL" id="CCKQ01002803">
    <property type="protein sequence ID" value="CDW73911.1"/>
    <property type="molecule type" value="Genomic_DNA"/>
</dbReference>
<organism evidence="1 2">
    <name type="scientific">Stylonychia lemnae</name>
    <name type="common">Ciliate</name>
    <dbReference type="NCBI Taxonomy" id="5949"/>
    <lineage>
        <taxon>Eukaryota</taxon>
        <taxon>Sar</taxon>
        <taxon>Alveolata</taxon>
        <taxon>Ciliophora</taxon>
        <taxon>Intramacronucleata</taxon>
        <taxon>Spirotrichea</taxon>
        <taxon>Stichotrichia</taxon>
        <taxon>Sporadotrichida</taxon>
        <taxon>Oxytrichidae</taxon>
        <taxon>Stylonychinae</taxon>
        <taxon>Stylonychia</taxon>
    </lineage>
</organism>
<dbReference type="InterPro" id="IPR011050">
    <property type="entry name" value="Pectin_lyase_fold/virulence"/>
</dbReference>
<dbReference type="AlphaFoldDB" id="A0A077ZWE6"/>
<gene>
    <name evidence="1" type="primary">Contig10372.g11070</name>
    <name evidence="1" type="ORF">STYLEM_2901</name>
</gene>
<dbReference type="SUPFAM" id="SSF51126">
    <property type="entry name" value="Pectin lyase-like"/>
    <property type="match status" value="1"/>
</dbReference>
<sequence length="231" mass="27284">MLNLGLLDNEQMSEEKVKFRMYNSSLILSNLSFKDANHLIEVAIDSALICNTQSYKWVNITNCKFELKEILLQTSFGFNLHFRDNYIDQSQLESTYYGSGGNQDCSILEETYEQTLFQIFENNTFYGFNNDKYQNIYFEQFFGDTQFLNNKFYGNQQSPFTSPIYFQFQDTCQKDHAERRILFKGNIIDYGQIPYYENNLLQIEYQKSAYSHLTVEIIDNIIQNTIYGVQD</sequence>
<protein>
    <submittedName>
        <fullName evidence="1">Uncharacterized protein</fullName>
    </submittedName>
</protein>
<dbReference type="Proteomes" id="UP000039865">
    <property type="component" value="Unassembled WGS sequence"/>
</dbReference>
<proteinExistence type="predicted"/>
<accession>A0A077ZWE6</accession>
<dbReference type="InParanoid" id="A0A077ZWE6"/>